<dbReference type="PANTHER" id="PTHR32305">
    <property type="match status" value="1"/>
</dbReference>
<proteinExistence type="predicted"/>
<reference evidence="3 4" key="1">
    <citation type="submission" date="2024-06" db="EMBL/GenBank/DDBJ databases">
        <title>Aliikangiella maris sp. nov., sp. nov., a phycosphere bacterium isolated from seawater and ecosystem role in Phaeocystis globosa blooms.</title>
        <authorList>
            <person name="Li F."/>
        </authorList>
    </citation>
    <scope>NUCLEOTIDE SEQUENCE [LARGE SCALE GENOMIC DNA]</scope>
    <source>
        <strain evidence="3 4">GXAS 306</strain>
    </source>
</reference>
<keyword evidence="1" id="KW-0677">Repeat</keyword>
<dbReference type="EMBL" id="JBFDAH010000105">
    <property type="protein sequence ID" value="MEW4368207.1"/>
    <property type="molecule type" value="Genomic_DNA"/>
</dbReference>
<evidence type="ECO:0000313" key="4">
    <source>
        <dbReference type="Proteomes" id="UP001554427"/>
    </source>
</evidence>
<evidence type="ECO:0000256" key="1">
    <source>
        <dbReference type="ARBA" id="ARBA00022737"/>
    </source>
</evidence>
<accession>A0ABV3MVJ0</accession>
<evidence type="ECO:0000259" key="2">
    <source>
        <dbReference type="Pfam" id="PF25023"/>
    </source>
</evidence>
<dbReference type="PANTHER" id="PTHR32305:SF15">
    <property type="entry name" value="PROTEIN RHSA-RELATED"/>
    <property type="match status" value="1"/>
</dbReference>
<sequence>LLVVDIANGDVVQQMDYDEFGNVTLDTNPGFQPFGFAGGIYDRDTGLTRFGARDYDPQAGRWTSKDPIGFAGGDSNIYGYVFSDPVNWIDPLGLKKCACDNSKGTYNPYPHKEAFLDKMTGPFGLPSPGFLTKAQADGFTSWSAQGVQFKAGVGIAIGDAVLGALLWAGGATGGASWAIAGVYTAAGAAYAMTRTNKEYKEGHLYLESHFSHDDGWHYEIVTNVYDKDGKLVDSWSTGCKKN</sequence>
<dbReference type="Gene3D" id="2.180.10.10">
    <property type="entry name" value="RHS repeat-associated core"/>
    <property type="match status" value="1"/>
</dbReference>
<feature type="domain" description="Teneurin-like YD-shell" evidence="2">
    <location>
        <begin position="2"/>
        <end position="66"/>
    </location>
</feature>
<dbReference type="Proteomes" id="UP001554427">
    <property type="component" value="Unassembled WGS sequence"/>
</dbReference>
<name>A0ABV3MVJ0_9GAMM</name>
<dbReference type="Pfam" id="PF25023">
    <property type="entry name" value="TEN_YD-shell"/>
    <property type="match status" value="1"/>
</dbReference>
<dbReference type="InterPro" id="IPR050708">
    <property type="entry name" value="T6SS_VgrG/RHS"/>
</dbReference>
<feature type="non-terminal residue" evidence="3">
    <location>
        <position position="1"/>
    </location>
</feature>
<organism evidence="3 4">
    <name type="scientific">Aliikangiella maris</name>
    <dbReference type="NCBI Taxonomy" id="3162458"/>
    <lineage>
        <taxon>Bacteria</taxon>
        <taxon>Pseudomonadati</taxon>
        <taxon>Pseudomonadota</taxon>
        <taxon>Gammaproteobacteria</taxon>
        <taxon>Oceanospirillales</taxon>
        <taxon>Pleioneaceae</taxon>
        <taxon>Aliikangiella</taxon>
    </lineage>
</organism>
<keyword evidence="4" id="KW-1185">Reference proteome</keyword>
<comment type="caution">
    <text evidence="3">The sequence shown here is derived from an EMBL/GenBank/DDBJ whole genome shotgun (WGS) entry which is preliminary data.</text>
</comment>
<dbReference type="NCBIfam" id="TIGR03696">
    <property type="entry name" value="Rhs_assc_core"/>
    <property type="match status" value="1"/>
</dbReference>
<evidence type="ECO:0000313" key="3">
    <source>
        <dbReference type="EMBL" id="MEW4368207.1"/>
    </source>
</evidence>
<dbReference type="RefSeq" id="WP_367024545.1">
    <property type="nucleotide sequence ID" value="NZ_JBFDAH010000105.1"/>
</dbReference>
<gene>
    <name evidence="3" type="ORF">ABVT42_22315</name>
</gene>
<dbReference type="InterPro" id="IPR022385">
    <property type="entry name" value="Rhs_assc_core"/>
</dbReference>
<dbReference type="InterPro" id="IPR056823">
    <property type="entry name" value="TEN-like_YD-shell"/>
</dbReference>
<protein>
    <submittedName>
        <fullName evidence="3">RHS repeat-associated core domain-containing protein</fullName>
    </submittedName>
</protein>